<dbReference type="InterPro" id="IPR011659">
    <property type="entry name" value="WD40"/>
</dbReference>
<dbReference type="InterPro" id="IPR011042">
    <property type="entry name" value="6-blade_b-propeller_TolB-like"/>
</dbReference>
<dbReference type="Gene3D" id="2.120.10.30">
    <property type="entry name" value="TolB, C-terminal domain"/>
    <property type="match status" value="3"/>
</dbReference>
<dbReference type="Pfam" id="PF07676">
    <property type="entry name" value="PD40"/>
    <property type="match status" value="5"/>
</dbReference>
<protein>
    <recommendedName>
        <fullName evidence="4">DUF5050 domain-containing protein</fullName>
    </recommendedName>
</protein>
<dbReference type="AlphaFoldDB" id="A0A832I0D5"/>
<organism evidence="3">
    <name type="scientific">Eiseniibacteriota bacterium</name>
    <dbReference type="NCBI Taxonomy" id="2212470"/>
    <lineage>
        <taxon>Bacteria</taxon>
        <taxon>Candidatus Eiseniibacteriota</taxon>
    </lineage>
</organism>
<proteinExistence type="inferred from homology"/>
<evidence type="ECO:0000256" key="2">
    <source>
        <dbReference type="SAM" id="SignalP"/>
    </source>
</evidence>
<evidence type="ECO:0008006" key="4">
    <source>
        <dbReference type="Google" id="ProtNLM"/>
    </source>
</evidence>
<dbReference type="PANTHER" id="PTHR36842">
    <property type="entry name" value="PROTEIN TOLB HOMOLOG"/>
    <property type="match status" value="1"/>
</dbReference>
<dbReference type="PANTHER" id="PTHR36842:SF1">
    <property type="entry name" value="PROTEIN TOLB"/>
    <property type="match status" value="1"/>
</dbReference>
<feature type="signal peptide" evidence="2">
    <location>
        <begin position="1"/>
        <end position="38"/>
    </location>
</feature>
<keyword evidence="2" id="KW-0732">Signal</keyword>
<gene>
    <name evidence="3" type="ORF">ENR23_01755</name>
</gene>
<sequence>MRPTSPAVSRALPRRAAPVLVALALGALALAAAAPRPAAGPHRIQPRAMRALPADSLIRPGERHFARLWQITSGGENAEGYFSADGRWLVFQSTRDGHPCDRIFVMSLVTGATHMVSTGTGRTTCGYFYDRDERVVFASTHLGGEACPPTPDRSQGYVWPLYASYDLFTAKRDGSDLRRLTDAPGYDAEATVSADGRWMIFTSDRDGDLELYKMRPDGSQLTRLTHEIGYDGGAFFSRDGRWICWRRDDQNTPEKVAEYRRLLAKGLVRPSDMHLWVMRADGTGKRRVTFKPGASFAPFFTPDGRRLIYSSNWENPRGRNFDLYLVDVAGGEPRPVTRDPDFDGFPMFSPDGRWLVFASNRGAKTRGETNLFLAEWRP</sequence>
<feature type="chain" id="PRO_5032895366" description="DUF5050 domain-containing protein" evidence="2">
    <location>
        <begin position="39"/>
        <end position="378"/>
    </location>
</feature>
<comment type="caution">
    <text evidence="3">The sequence shown here is derived from an EMBL/GenBank/DDBJ whole genome shotgun (WGS) entry which is preliminary data.</text>
</comment>
<reference evidence="3" key="1">
    <citation type="journal article" date="2020" name="mSystems">
        <title>Genome- and Community-Level Interaction Insights into Carbon Utilization and Element Cycling Functions of Hydrothermarchaeota in Hydrothermal Sediment.</title>
        <authorList>
            <person name="Zhou Z."/>
            <person name="Liu Y."/>
            <person name="Xu W."/>
            <person name="Pan J."/>
            <person name="Luo Z.H."/>
            <person name="Li M."/>
        </authorList>
    </citation>
    <scope>NUCLEOTIDE SEQUENCE [LARGE SCALE GENOMIC DNA]</scope>
    <source>
        <strain evidence="3">SpSt-381</strain>
    </source>
</reference>
<evidence type="ECO:0000256" key="1">
    <source>
        <dbReference type="ARBA" id="ARBA00009820"/>
    </source>
</evidence>
<comment type="similarity">
    <text evidence="1">Belongs to the TolB family.</text>
</comment>
<name>A0A832I0D5_UNCEI</name>
<accession>A0A832I0D5</accession>
<dbReference type="EMBL" id="DSQF01000003">
    <property type="protein sequence ID" value="HGZ42148.1"/>
    <property type="molecule type" value="Genomic_DNA"/>
</dbReference>
<dbReference type="SUPFAM" id="SSF82171">
    <property type="entry name" value="DPP6 N-terminal domain-like"/>
    <property type="match status" value="1"/>
</dbReference>
<evidence type="ECO:0000313" key="3">
    <source>
        <dbReference type="EMBL" id="HGZ42148.1"/>
    </source>
</evidence>